<dbReference type="Proteomes" id="UP000009138">
    <property type="component" value="Unassembled WGS sequence"/>
</dbReference>
<keyword evidence="2" id="KW-1185">Reference proteome</keyword>
<dbReference type="EMBL" id="CH476737">
    <property type="protein sequence ID" value="EIE83663.1"/>
    <property type="molecule type" value="Genomic_DNA"/>
</dbReference>
<dbReference type="VEuPathDB" id="FungiDB:RO3G_08368"/>
<proteinExistence type="predicted"/>
<reference evidence="1 2" key="1">
    <citation type="journal article" date="2009" name="PLoS Genet.">
        <title>Genomic analysis of the basal lineage fungus Rhizopus oryzae reveals a whole-genome duplication.</title>
        <authorList>
            <person name="Ma L.-J."/>
            <person name="Ibrahim A.S."/>
            <person name="Skory C."/>
            <person name="Grabherr M.G."/>
            <person name="Burger G."/>
            <person name="Butler M."/>
            <person name="Elias M."/>
            <person name="Idnurm A."/>
            <person name="Lang B.F."/>
            <person name="Sone T."/>
            <person name="Abe A."/>
            <person name="Calvo S.E."/>
            <person name="Corrochano L.M."/>
            <person name="Engels R."/>
            <person name="Fu J."/>
            <person name="Hansberg W."/>
            <person name="Kim J.-M."/>
            <person name="Kodira C.D."/>
            <person name="Koehrsen M.J."/>
            <person name="Liu B."/>
            <person name="Miranda-Saavedra D."/>
            <person name="O'Leary S."/>
            <person name="Ortiz-Castellanos L."/>
            <person name="Poulter R."/>
            <person name="Rodriguez-Romero J."/>
            <person name="Ruiz-Herrera J."/>
            <person name="Shen Y.-Q."/>
            <person name="Zeng Q."/>
            <person name="Galagan J."/>
            <person name="Birren B.W."/>
            <person name="Cuomo C.A."/>
            <person name="Wickes B.L."/>
        </authorList>
    </citation>
    <scope>NUCLEOTIDE SEQUENCE [LARGE SCALE GENOMIC DNA]</scope>
    <source>
        <strain evidence="2">RA 99-880 / ATCC MYA-4621 / FGSC 9543 / NRRL 43880</strain>
    </source>
</reference>
<dbReference type="GeneID" id="93615339"/>
<dbReference type="InParanoid" id="I1C5D3"/>
<organism evidence="1 2">
    <name type="scientific">Rhizopus delemar (strain RA 99-880 / ATCC MYA-4621 / FGSC 9543 / NRRL 43880)</name>
    <name type="common">Mucormycosis agent</name>
    <name type="synonym">Rhizopus arrhizus var. delemar</name>
    <dbReference type="NCBI Taxonomy" id="246409"/>
    <lineage>
        <taxon>Eukaryota</taxon>
        <taxon>Fungi</taxon>
        <taxon>Fungi incertae sedis</taxon>
        <taxon>Mucoromycota</taxon>
        <taxon>Mucoromycotina</taxon>
        <taxon>Mucoromycetes</taxon>
        <taxon>Mucorales</taxon>
        <taxon>Mucorineae</taxon>
        <taxon>Rhizopodaceae</taxon>
        <taxon>Rhizopus</taxon>
    </lineage>
</organism>
<dbReference type="RefSeq" id="XP_067519059.1">
    <property type="nucleotide sequence ID" value="XM_067662958.1"/>
</dbReference>
<sequence length="78" mass="9347">MRLPKFLFESQTSRERNYCKRFNKKGYRSGQESSVYKDHNDQTREILINQMIEDPTAREKVILHAKDLGVNSRAVMRW</sequence>
<protein>
    <submittedName>
        <fullName evidence="1">Uncharacterized protein</fullName>
    </submittedName>
</protein>
<evidence type="ECO:0000313" key="2">
    <source>
        <dbReference type="Proteomes" id="UP000009138"/>
    </source>
</evidence>
<dbReference type="AlphaFoldDB" id="I1C5D3"/>
<gene>
    <name evidence="1" type="ORF">RO3G_08368</name>
</gene>
<name>I1C5D3_RHIO9</name>
<evidence type="ECO:0000313" key="1">
    <source>
        <dbReference type="EMBL" id="EIE83663.1"/>
    </source>
</evidence>
<accession>I1C5D3</accession>